<accession>A0ABS0IKC8</accession>
<gene>
    <name evidence="2" type="ORF">I2I05_15620</name>
</gene>
<evidence type="ECO:0000313" key="3">
    <source>
        <dbReference type="Proteomes" id="UP000597617"/>
    </source>
</evidence>
<name>A0ABS0IKC8_9BACT</name>
<dbReference type="RefSeq" id="WP_196283194.1">
    <property type="nucleotide sequence ID" value="NZ_JADQDQ010000008.1"/>
</dbReference>
<protein>
    <submittedName>
        <fullName evidence="2">Carboxypeptidase-like regulatory domain-containing protein</fullName>
    </submittedName>
</protein>
<keyword evidence="1" id="KW-1133">Transmembrane helix</keyword>
<keyword evidence="3" id="KW-1185">Reference proteome</keyword>
<proteinExistence type="predicted"/>
<dbReference type="InterPro" id="IPR008969">
    <property type="entry name" value="CarboxyPept-like_regulatory"/>
</dbReference>
<dbReference type="EMBL" id="JADQDQ010000008">
    <property type="protein sequence ID" value="MBF9238831.1"/>
    <property type="molecule type" value="Genomic_DNA"/>
</dbReference>
<comment type="caution">
    <text evidence="2">The sequence shown here is derived from an EMBL/GenBank/DDBJ whole genome shotgun (WGS) entry which is preliminary data.</text>
</comment>
<organism evidence="2 3">
    <name type="scientific">Hymenobacter jeongseonensis</name>
    <dbReference type="NCBI Taxonomy" id="2791027"/>
    <lineage>
        <taxon>Bacteria</taxon>
        <taxon>Pseudomonadati</taxon>
        <taxon>Bacteroidota</taxon>
        <taxon>Cytophagia</taxon>
        <taxon>Cytophagales</taxon>
        <taxon>Hymenobacteraceae</taxon>
        <taxon>Hymenobacter</taxon>
    </lineage>
</organism>
<dbReference type="Proteomes" id="UP000597617">
    <property type="component" value="Unassembled WGS sequence"/>
</dbReference>
<evidence type="ECO:0000256" key="1">
    <source>
        <dbReference type="SAM" id="Phobius"/>
    </source>
</evidence>
<evidence type="ECO:0000313" key="2">
    <source>
        <dbReference type="EMBL" id="MBF9238831.1"/>
    </source>
</evidence>
<dbReference type="SUPFAM" id="SSF49464">
    <property type="entry name" value="Carboxypeptidase regulatory domain-like"/>
    <property type="match status" value="1"/>
</dbReference>
<sequence length="340" mass="37590">MLFSAIRRLNTLLVIYSVPAISSPIRIIKAYQPVDALRRDFGATRASGRDIGLIRVALLLFLLAGTLASAAQQLTGRVLAAASDQPVAFATVGIKGKALGSTANASGHFAFAVPAALPDVDSVIISCVGFRALRLTVGQLRRGEAAWRLLPQSQTLGEVQVRHSQLRPAILGRKEVGGLAYWTTNSRDTSETVATDERGRELATLLSVRKNCYLDTFRFHVQQNDFKAIRFRFKLYEMVDDRPGRQLLTDDIQFTLASQQTGWISLYLHAYNIQLRKGQTVAVGFQWLHGERLAPENGVFGGQAAFPSVGHRALVRKKSEADWRIFPMNLSMYLAVQQHD</sequence>
<dbReference type="Pfam" id="PF13715">
    <property type="entry name" value="CarbopepD_reg_2"/>
    <property type="match status" value="1"/>
</dbReference>
<keyword evidence="1" id="KW-0812">Transmembrane</keyword>
<feature type="transmembrane region" description="Helical" evidence="1">
    <location>
        <begin position="52"/>
        <end position="71"/>
    </location>
</feature>
<reference evidence="2 3" key="1">
    <citation type="submission" date="2020-11" db="EMBL/GenBank/DDBJ databases">
        <authorList>
            <person name="Kim M.K."/>
        </authorList>
    </citation>
    <scope>NUCLEOTIDE SEQUENCE [LARGE SCALE GENOMIC DNA]</scope>
    <source>
        <strain evidence="2 3">BT683</strain>
    </source>
</reference>
<keyword evidence="1" id="KW-0472">Membrane</keyword>